<dbReference type="AlphaFoldDB" id="A0A6H9Z638"/>
<organism evidence="1 2">
    <name type="scientific">Actinomadura rudentiformis</name>
    <dbReference type="NCBI Taxonomy" id="359158"/>
    <lineage>
        <taxon>Bacteria</taxon>
        <taxon>Bacillati</taxon>
        <taxon>Actinomycetota</taxon>
        <taxon>Actinomycetes</taxon>
        <taxon>Streptosporangiales</taxon>
        <taxon>Thermomonosporaceae</taxon>
        <taxon>Actinomadura</taxon>
    </lineage>
</organism>
<comment type="caution">
    <text evidence="1">The sequence shown here is derived from an EMBL/GenBank/DDBJ whole genome shotgun (WGS) entry which is preliminary data.</text>
</comment>
<proteinExistence type="predicted"/>
<name>A0A6H9Z638_9ACTN</name>
<reference evidence="1 2" key="1">
    <citation type="submission" date="2019-09" db="EMBL/GenBank/DDBJ databases">
        <title>Actinomadura physcomitrii sp. nov., a novel actinomycete isolated from moss [Physcomitrium sphaericum (Ludw) Fuernr].</title>
        <authorList>
            <person name="Zhuang X."/>
            <person name="Liu C."/>
        </authorList>
    </citation>
    <scope>NUCLEOTIDE SEQUENCE [LARGE SCALE GENOMIC DNA]</scope>
    <source>
        <strain evidence="1 2">HMC1</strain>
    </source>
</reference>
<dbReference type="Proteomes" id="UP000468735">
    <property type="component" value="Unassembled WGS sequence"/>
</dbReference>
<evidence type="ECO:0000313" key="1">
    <source>
        <dbReference type="EMBL" id="KAB2350250.1"/>
    </source>
</evidence>
<sequence length="66" mass="7274">MLQLARQLDELSLSDTARLSTLTLDVLTAALADALEAQNAVPPHTRRRALMARIHAFIRENLGDAH</sequence>
<dbReference type="EMBL" id="WBMT01000004">
    <property type="protein sequence ID" value="KAB2350250.1"/>
    <property type="molecule type" value="Genomic_DNA"/>
</dbReference>
<keyword evidence="2" id="KW-1185">Reference proteome</keyword>
<evidence type="ECO:0000313" key="2">
    <source>
        <dbReference type="Proteomes" id="UP000468735"/>
    </source>
</evidence>
<accession>A0A6H9Z638</accession>
<dbReference type="RefSeq" id="WP_151559981.1">
    <property type="nucleotide sequence ID" value="NZ_WBMT01000004.1"/>
</dbReference>
<gene>
    <name evidence="1" type="ORF">F8566_10720</name>
</gene>
<protein>
    <submittedName>
        <fullName evidence="1">Uncharacterized protein</fullName>
    </submittedName>
</protein>